<proteinExistence type="inferred from homology"/>
<gene>
    <name evidence="4" type="ORF">EC844_10995</name>
</gene>
<dbReference type="PROSITE" id="PS51668">
    <property type="entry name" value="TSAA_2"/>
    <property type="match status" value="1"/>
</dbReference>
<reference evidence="4 5" key="1">
    <citation type="submission" date="2019-03" db="EMBL/GenBank/DDBJ databases">
        <title>Genomic analyses of the natural microbiome of Caenorhabditis elegans.</title>
        <authorList>
            <person name="Samuel B."/>
        </authorList>
    </citation>
    <scope>NUCLEOTIDE SEQUENCE [LARGE SCALE GENOMIC DNA]</scope>
    <source>
        <strain evidence="4 5">JUb89</strain>
    </source>
</reference>
<dbReference type="GO" id="GO:0008168">
    <property type="term" value="F:methyltransferase activity"/>
    <property type="evidence" value="ECO:0007669"/>
    <property type="project" value="UniProtKB-KW"/>
</dbReference>
<dbReference type="InterPro" id="IPR040372">
    <property type="entry name" value="YaeB-like"/>
</dbReference>
<feature type="domain" description="TsaA-like" evidence="3">
    <location>
        <begin position="6"/>
        <end position="170"/>
    </location>
</feature>
<evidence type="ECO:0000256" key="1">
    <source>
        <dbReference type="ARBA" id="ARBA00022691"/>
    </source>
</evidence>
<dbReference type="AlphaFoldDB" id="A0A4R1Y5E1"/>
<evidence type="ECO:0000313" key="5">
    <source>
        <dbReference type="Proteomes" id="UP000294963"/>
    </source>
</evidence>
<keyword evidence="1" id="KW-0949">S-adenosyl-L-methionine</keyword>
<dbReference type="PANTHER" id="PTHR12818:SF0">
    <property type="entry name" value="TRNA (ADENINE(37)-N6)-METHYLTRANSFERASE"/>
    <property type="match status" value="1"/>
</dbReference>
<dbReference type="Gene3D" id="2.40.30.70">
    <property type="entry name" value="YaeB-like"/>
    <property type="match status" value="1"/>
</dbReference>
<dbReference type="Proteomes" id="UP000294963">
    <property type="component" value="Unassembled WGS sequence"/>
</dbReference>
<evidence type="ECO:0000256" key="2">
    <source>
        <dbReference type="ARBA" id="ARBA00033753"/>
    </source>
</evidence>
<dbReference type="EMBL" id="SLVJ01000009">
    <property type="protein sequence ID" value="TCM67323.1"/>
    <property type="molecule type" value="Genomic_DNA"/>
</dbReference>
<comment type="similarity">
    <text evidence="2">Belongs to the tRNA methyltransferase O family.</text>
</comment>
<comment type="caution">
    <text evidence="4">The sequence shown here is derived from an EMBL/GenBank/DDBJ whole genome shotgun (WGS) entry which is preliminary data.</text>
</comment>
<dbReference type="GO" id="GO:0032259">
    <property type="term" value="P:methylation"/>
    <property type="evidence" value="ECO:0007669"/>
    <property type="project" value="UniProtKB-KW"/>
</dbReference>
<name>A0A4R1Y5E1_ACICA</name>
<dbReference type="InterPro" id="IPR041369">
    <property type="entry name" value="TrmO_C"/>
</dbReference>
<keyword evidence="4" id="KW-0808">Transferase</keyword>
<dbReference type="Pfam" id="PF01980">
    <property type="entry name" value="TrmO_N"/>
    <property type="match status" value="1"/>
</dbReference>
<dbReference type="InterPro" id="IPR036414">
    <property type="entry name" value="YaeB_N_sf"/>
</dbReference>
<evidence type="ECO:0000313" key="4">
    <source>
        <dbReference type="EMBL" id="TCM67323.1"/>
    </source>
</evidence>
<dbReference type="Gene3D" id="3.30.2310.10">
    <property type="entry name" value="YaeB-like"/>
    <property type="match status" value="1"/>
</dbReference>
<evidence type="ECO:0000259" key="3">
    <source>
        <dbReference type="PROSITE" id="PS51668"/>
    </source>
</evidence>
<sequence>MKEICIPIIGYMRSAYKEKFGIPRQPNLVDLESYIEMQVPYNDILAFEGIDAFSHLWLIWQFHQNKNSAETQTVAVHSDQDLDAQQTVGAAKAFRAQVRPPRLGGNQKIGVFATRSMYRPAPLGLSVVQFKRVEKQGKSLRLYVTGSDLLDGTPIIDIKPYIQYSDAVPTAQSGYAQQQPARKLVHWRAVAQDQQLALMNSGQVTAQMIDDLVQVLSLDPRPAYQQDQHRVYGMRFAALNVKFCIDDQGVQIEELALYQAPTQH</sequence>
<dbReference type="CDD" id="cd09281">
    <property type="entry name" value="UPF0066"/>
    <property type="match status" value="1"/>
</dbReference>
<dbReference type="PANTHER" id="PTHR12818">
    <property type="entry name" value="TRNA (ADENINE(37)-N6)-METHYLTRANSFERASE"/>
    <property type="match status" value="1"/>
</dbReference>
<keyword evidence="5" id="KW-1185">Reference proteome</keyword>
<accession>A0A4R1Y5E1</accession>
<dbReference type="InterPro" id="IPR036413">
    <property type="entry name" value="YaeB-like_sf"/>
</dbReference>
<keyword evidence="4" id="KW-0489">Methyltransferase</keyword>
<dbReference type="Pfam" id="PF18389">
    <property type="entry name" value="TrmO_C"/>
    <property type="match status" value="1"/>
</dbReference>
<dbReference type="InterPro" id="IPR023370">
    <property type="entry name" value="TrmO-like_N"/>
</dbReference>
<organism evidence="4 5">
    <name type="scientific">Acinetobacter calcoaceticus</name>
    <dbReference type="NCBI Taxonomy" id="471"/>
    <lineage>
        <taxon>Bacteria</taxon>
        <taxon>Pseudomonadati</taxon>
        <taxon>Pseudomonadota</taxon>
        <taxon>Gammaproteobacteria</taxon>
        <taxon>Moraxellales</taxon>
        <taxon>Moraxellaceae</taxon>
        <taxon>Acinetobacter</taxon>
        <taxon>Acinetobacter calcoaceticus/baumannii complex</taxon>
    </lineage>
</organism>
<protein>
    <submittedName>
        <fullName evidence="4">tRNA-Thr(GGU) m(6)t(6)A37 methyltransferase TsaA</fullName>
    </submittedName>
</protein>
<dbReference type="SUPFAM" id="SSF118196">
    <property type="entry name" value="YaeB-like"/>
    <property type="match status" value="1"/>
</dbReference>
<dbReference type="OrthoDB" id="9804309at2"/>